<dbReference type="InterPro" id="IPR029159">
    <property type="entry name" value="CA109-like"/>
</dbReference>
<evidence type="ECO:0000313" key="2">
    <source>
        <dbReference type="Proteomes" id="UP000014500"/>
    </source>
</evidence>
<sequence>MATEQHAFSVVYKYIQAAYLSTDNLIRKWDSCISENFDSIKSFLTALDQLNSSNLINPSHFNFTNSGDIRAGVTYEIHKKISNDRVAINQALSTLEDIVDEMKTKLDKCVNEWNKTCAIFEFEKFMSPKGVYPAVCQLIFWLEEIYFCYRNGYVLRKLLVESYGVNDEAPRLMTEWPMNSRSGSIENIWMNMQLFAKLNIDELDALTVEEDLEKSFSGKLSISNCNLHPFLSGMCNEDKRTMKLKTCLLMMKEVKTIRKLVILTLLGNDYSSKPSNGTPEITYE</sequence>
<reference evidence="2" key="1">
    <citation type="submission" date="2011-05" db="EMBL/GenBank/DDBJ databases">
        <authorList>
            <person name="Richards S.R."/>
            <person name="Qu J."/>
            <person name="Jiang H."/>
            <person name="Jhangiani S.N."/>
            <person name="Agravi P."/>
            <person name="Goodspeed R."/>
            <person name="Gross S."/>
            <person name="Mandapat C."/>
            <person name="Jackson L."/>
            <person name="Mathew T."/>
            <person name="Pu L."/>
            <person name="Thornton R."/>
            <person name="Saada N."/>
            <person name="Wilczek-Boney K.B."/>
            <person name="Lee S."/>
            <person name="Kovar C."/>
            <person name="Wu Y."/>
            <person name="Scherer S.E."/>
            <person name="Worley K.C."/>
            <person name="Muzny D.M."/>
            <person name="Gibbs R."/>
        </authorList>
    </citation>
    <scope>NUCLEOTIDE SEQUENCE</scope>
    <source>
        <strain evidence="2">Brora</strain>
    </source>
</reference>
<name>T1JMD9_STRMM</name>
<dbReference type="GO" id="GO:0005737">
    <property type="term" value="C:cytoplasm"/>
    <property type="evidence" value="ECO:0007669"/>
    <property type="project" value="TreeGrafter"/>
</dbReference>
<organism evidence="1 2">
    <name type="scientific">Strigamia maritima</name>
    <name type="common">European centipede</name>
    <name type="synonym">Geophilus maritimus</name>
    <dbReference type="NCBI Taxonomy" id="126957"/>
    <lineage>
        <taxon>Eukaryota</taxon>
        <taxon>Metazoa</taxon>
        <taxon>Ecdysozoa</taxon>
        <taxon>Arthropoda</taxon>
        <taxon>Myriapoda</taxon>
        <taxon>Chilopoda</taxon>
        <taxon>Pleurostigmophora</taxon>
        <taxon>Geophilomorpha</taxon>
        <taxon>Linotaeniidae</taxon>
        <taxon>Strigamia</taxon>
    </lineage>
</organism>
<protein>
    <submittedName>
        <fullName evidence="1">Uncharacterized protein</fullName>
    </submittedName>
</protein>
<dbReference type="AlphaFoldDB" id="T1JMD9"/>
<proteinExistence type="predicted"/>
<evidence type="ECO:0000313" key="1">
    <source>
        <dbReference type="EnsemblMetazoa" id="SMAR015019-PA"/>
    </source>
</evidence>
<dbReference type="Proteomes" id="UP000014500">
    <property type="component" value="Unassembled WGS sequence"/>
</dbReference>
<dbReference type="EMBL" id="JH431454">
    <property type="status" value="NOT_ANNOTATED_CDS"/>
    <property type="molecule type" value="Genomic_DNA"/>
</dbReference>
<accession>T1JMD9</accession>
<dbReference type="Pfam" id="PF15011">
    <property type="entry name" value="CA109-like"/>
    <property type="match status" value="1"/>
</dbReference>
<dbReference type="GO" id="GO:0005634">
    <property type="term" value="C:nucleus"/>
    <property type="evidence" value="ECO:0007669"/>
    <property type="project" value="TreeGrafter"/>
</dbReference>
<dbReference type="PANTHER" id="PTHR16234:SF5">
    <property type="entry name" value="AFG2-INTERACTING RIBOSOME MATURATION FACTOR"/>
    <property type="match status" value="1"/>
</dbReference>
<keyword evidence="2" id="KW-1185">Reference proteome</keyword>
<dbReference type="HOGENOM" id="CLU_981147_0_0_1"/>
<reference evidence="1" key="2">
    <citation type="submission" date="2015-02" db="UniProtKB">
        <authorList>
            <consortium name="EnsemblMetazoa"/>
        </authorList>
    </citation>
    <scope>IDENTIFICATION</scope>
</reference>
<dbReference type="PANTHER" id="PTHR16234">
    <property type="entry name" value="SIMILAR TO HYPOTHETICAL PROTEIN FLJ20508"/>
    <property type="match status" value="1"/>
</dbReference>
<dbReference type="EnsemblMetazoa" id="SMAR015019-RA">
    <property type="protein sequence ID" value="SMAR015019-PA"/>
    <property type="gene ID" value="SMAR015019"/>
</dbReference>